<evidence type="ECO:0000313" key="3">
    <source>
        <dbReference type="Proteomes" id="UP000679247"/>
    </source>
</evidence>
<dbReference type="Proteomes" id="UP000679247">
    <property type="component" value="Chromosome"/>
</dbReference>
<dbReference type="Pfam" id="PF11553">
    <property type="entry name" value="DUF3231"/>
    <property type="match status" value="2"/>
</dbReference>
<keyword evidence="1" id="KW-1133">Transmembrane helix</keyword>
<feature type="transmembrane region" description="Helical" evidence="1">
    <location>
        <begin position="263"/>
        <end position="287"/>
    </location>
</feature>
<protein>
    <submittedName>
        <fullName evidence="2">DUF3231 family protein</fullName>
    </submittedName>
</protein>
<dbReference type="EMBL" id="CP071709">
    <property type="protein sequence ID" value="QVY60625.1"/>
    <property type="molecule type" value="Genomic_DNA"/>
</dbReference>
<reference evidence="2 3" key="1">
    <citation type="submission" date="2021-03" db="EMBL/GenBank/DDBJ databases">
        <title>The first data on the complete genome of the tetrodotoxin-producing bacterium.</title>
        <authorList>
            <person name="Melnikova D.I."/>
            <person name="Nijland R."/>
            <person name="Magarlamov T.Y."/>
        </authorList>
    </citation>
    <scope>NUCLEOTIDE SEQUENCE [LARGE SCALE GENOMIC DNA]</scope>
    <source>
        <strain evidence="2 3">1839</strain>
    </source>
</reference>
<dbReference type="RefSeq" id="WP_214475339.1">
    <property type="nucleotide sequence ID" value="NZ_CP071709.1"/>
</dbReference>
<evidence type="ECO:0000256" key="1">
    <source>
        <dbReference type="SAM" id="Phobius"/>
    </source>
</evidence>
<dbReference type="InterPro" id="IPR021617">
    <property type="entry name" value="DUF3231"/>
</dbReference>
<dbReference type="InterPro" id="IPR012347">
    <property type="entry name" value="Ferritin-like"/>
</dbReference>
<organism evidence="2 3">
    <name type="scientific">Cytobacillus gottheilii</name>
    <dbReference type="NCBI Taxonomy" id="859144"/>
    <lineage>
        <taxon>Bacteria</taxon>
        <taxon>Bacillati</taxon>
        <taxon>Bacillota</taxon>
        <taxon>Bacilli</taxon>
        <taxon>Bacillales</taxon>
        <taxon>Bacillaceae</taxon>
        <taxon>Cytobacillus</taxon>
    </lineage>
</organism>
<keyword evidence="3" id="KW-1185">Reference proteome</keyword>
<keyword evidence="1" id="KW-0472">Membrane</keyword>
<gene>
    <name evidence="2" type="ORF">J1899_16655</name>
</gene>
<evidence type="ECO:0000313" key="2">
    <source>
        <dbReference type="EMBL" id="QVY60625.1"/>
    </source>
</evidence>
<sequence>MVQTNKLNVSEIGSIWQTYQEKTLIMRFLEYFIEKAEDPQARNILGGLWQELNFYVTEMENLFSEQGMVKPIGFTSEDVNLEAPKLYDNGFDIMFVRILKEVSMGLYTLGMNMTYNKKVMGIYEGLTTVTQKIYKLSTSYLLEKGILVPPPFVTVPKQTEVIRNKNYMAGFKLIGDKRPLNDLEVGILHHNLEANNIGMQLIMGFAQCAQNKEAKKYFIKGKELAKKQIKAMQELLLEGDIQLSAKSGATVTTSTVPPFSDKLMMHCIYILNGFGLIGSGTGGFFSLRNDLAMKSMLLAKDVYFYAQEGIELKIKYGWFEEPPQMEGRSQIIKKENE</sequence>
<proteinExistence type="predicted"/>
<name>A0ABX8F937_9BACI</name>
<dbReference type="Gene3D" id="1.20.1260.10">
    <property type="match status" value="2"/>
</dbReference>
<keyword evidence="1" id="KW-0812">Transmembrane</keyword>
<accession>A0ABX8F937</accession>